<dbReference type="InterPro" id="IPR033738">
    <property type="entry name" value="AsnB_N"/>
</dbReference>
<comment type="pathway">
    <text evidence="1">Amino-acid biosynthesis; L-asparagine biosynthesis; L-asparagine from L-aspartate (L-Gln route): step 1/1.</text>
</comment>
<keyword evidence="6" id="KW-0067">ATP-binding</keyword>
<dbReference type="Gene3D" id="3.60.20.10">
    <property type="entry name" value="Glutamine Phosphoribosylpyrophosphate, subunit 1, domain 1"/>
    <property type="match status" value="1"/>
</dbReference>
<proteinExistence type="predicted"/>
<dbReference type="PROSITE" id="PS51278">
    <property type="entry name" value="GATASE_TYPE_2"/>
    <property type="match status" value="1"/>
</dbReference>
<dbReference type="EC" id="6.3.5.4" evidence="2"/>
<name>A0A6C0IAW0_9ZZZZ</name>
<dbReference type="GO" id="GO:0005829">
    <property type="term" value="C:cytosol"/>
    <property type="evidence" value="ECO:0007669"/>
    <property type="project" value="TreeGrafter"/>
</dbReference>
<dbReference type="CDD" id="cd01991">
    <property type="entry name" value="Asn_synthase_B_C"/>
    <property type="match status" value="1"/>
</dbReference>
<keyword evidence="5" id="KW-0547">Nucleotide-binding</keyword>
<keyword evidence="3" id="KW-0436">Ligase</keyword>
<evidence type="ECO:0000259" key="11">
    <source>
        <dbReference type="PROSITE" id="PS51278"/>
    </source>
</evidence>
<evidence type="ECO:0000313" key="12">
    <source>
        <dbReference type="EMBL" id="QHT89153.1"/>
    </source>
</evidence>
<dbReference type="NCBIfam" id="TIGR01536">
    <property type="entry name" value="asn_synth_AEB"/>
    <property type="match status" value="1"/>
</dbReference>
<evidence type="ECO:0000256" key="3">
    <source>
        <dbReference type="ARBA" id="ARBA00022598"/>
    </source>
</evidence>
<evidence type="ECO:0000256" key="2">
    <source>
        <dbReference type="ARBA" id="ARBA00012737"/>
    </source>
</evidence>
<sequence length="526" mass="60544">MCGIFAYIGNSIDHDRIKESFDQIKSRGPDHSALIKINNIHFGFHRLSINDLSPLGNQPLSLDNLTLICNGEIYNYHQLKSEFNFQTSSQSDCEIILHLYKHFNGDISKIVNNLDGEYSFIIHDSVNNEIYVARDPFGVRPLFFGSNDSGEYFFCSELKGLYKICDNVQQFPSGAWLKYSNKELVKWFDKNFVVDNSIILEQEIYPKIRDLFYKAVNKRLMSDRPVCCLLSGGLDSSLVASIVAKQFPRGHIHTFSIGMEDSPDLFYAKKVADFIGSTHHELVLTEQEFLDAIPETIKVIESYDTTTVRASVGNYLISKYIAQTTDFKVVFNGDGSDEFGSYLYFGKAPTSVEFHKEANRLLDEIMYFDLLRSDRSISGNGLEARVPFLDIEFARYFASIPPIFKMHSRMEKYILRKAFEPESLLPREVLWRSKMAFSDGISQKSKSWHTIINNYVDSIIPNDIDNNFDHCKPVLKESYYYRTIFESIYGPQHSKVIPHFWLPRWCGNIVDPSARCLEESLDRPIN</sequence>
<evidence type="ECO:0000256" key="4">
    <source>
        <dbReference type="ARBA" id="ARBA00022605"/>
    </source>
</evidence>
<dbReference type="AlphaFoldDB" id="A0A6C0IAW0"/>
<evidence type="ECO:0000256" key="1">
    <source>
        <dbReference type="ARBA" id="ARBA00005187"/>
    </source>
</evidence>
<accession>A0A6C0IAW0</accession>
<evidence type="ECO:0000256" key="9">
    <source>
        <dbReference type="ARBA" id="ARBA00030234"/>
    </source>
</evidence>
<dbReference type="GO" id="GO:0005524">
    <property type="term" value="F:ATP binding"/>
    <property type="evidence" value="ECO:0007669"/>
    <property type="project" value="UniProtKB-KW"/>
</dbReference>
<dbReference type="InterPro" id="IPR014729">
    <property type="entry name" value="Rossmann-like_a/b/a_fold"/>
</dbReference>
<keyword evidence="8" id="KW-0315">Glutamine amidotransferase</keyword>
<dbReference type="Pfam" id="PF00733">
    <property type="entry name" value="Asn_synthase"/>
    <property type="match status" value="1"/>
</dbReference>
<keyword evidence="7" id="KW-0061">Asparagine biosynthesis</keyword>
<dbReference type="SUPFAM" id="SSF56235">
    <property type="entry name" value="N-terminal nucleophile aminohydrolases (Ntn hydrolases)"/>
    <property type="match status" value="1"/>
</dbReference>
<evidence type="ECO:0000256" key="5">
    <source>
        <dbReference type="ARBA" id="ARBA00022741"/>
    </source>
</evidence>
<evidence type="ECO:0000256" key="8">
    <source>
        <dbReference type="ARBA" id="ARBA00022962"/>
    </source>
</evidence>
<evidence type="ECO:0000256" key="7">
    <source>
        <dbReference type="ARBA" id="ARBA00022888"/>
    </source>
</evidence>
<comment type="catalytic activity">
    <reaction evidence="10">
        <text>L-aspartate + L-glutamine + ATP + H2O = L-asparagine + L-glutamate + AMP + diphosphate + H(+)</text>
        <dbReference type="Rhea" id="RHEA:12228"/>
        <dbReference type="ChEBI" id="CHEBI:15377"/>
        <dbReference type="ChEBI" id="CHEBI:15378"/>
        <dbReference type="ChEBI" id="CHEBI:29985"/>
        <dbReference type="ChEBI" id="CHEBI:29991"/>
        <dbReference type="ChEBI" id="CHEBI:30616"/>
        <dbReference type="ChEBI" id="CHEBI:33019"/>
        <dbReference type="ChEBI" id="CHEBI:58048"/>
        <dbReference type="ChEBI" id="CHEBI:58359"/>
        <dbReference type="ChEBI" id="CHEBI:456215"/>
        <dbReference type="EC" id="6.3.5.4"/>
    </reaction>
</comment>
<dbReference type="PANTHER" id="PTHR11772">
    <property type="entry name" value="ASPARAGINE SYNTHETASE"/>
    <property type="match status" value="1"/>
</dbReference>
<dbReference type="SUPFAM" id="SSF52402">
    <property type="entry name" value="Adenine nucleotide alpha hydrolases-like"/>
    <property type="match status" value="1"/>
</dbReference>
<dbReference type="Gene3D" id="3.40.50.620">
    <property type="entry name" value="HUPs"/>
    <property type="match status" value="1"/>
</dbReference>
<dbReference type="GO" id="GO:0004066">
    <property type="term" value="F:asparagine synthase (glutamine-hydrolyzing) activity"/>
    <property type="evidence" value="ECO:0007669"/>
    <property type="project" value="UniProtKB-EC"/>
</dbReference>
<dbReference type="GO" id="GO:0006529">
    <property type="term" value="P:asparagine biosynthetic process"/>
    <property type="evidence" value="ECO:0007669"/>
    <property type="project" value="UniProtKB-KW"/>
</dbReference>
<dbReference type="InterPro" id="IPR001962">
    <property type="entry name" value="Asn_synthase"/>
</dbReference>
<dbReference type="InterPro" id="IPR029055">
    <property type="entry name" value="Ntn_hydrolases_N"/>
</dbReference>
<dbReference type="InterPro" id="IPR050795">
    <property type="entry name" value="Asn_Synthetase"/>
</dbReference>
<dbReference type="Pfam" id="PF13537">
    <property type="entry name" value="GATase_7"/>
    <property type="match status" value="1"/>
</dbReference>
<dbReference type="InterPro" id="IPR006426">
    <property type="entry name" value="Asn_synth_AEB"/>
</dbReference>
<dbReference type="InterPro" id="IPR017932">
    <property type="entry name" value="GATase_2_dom"/>
</dbReference>
<evidence type="ECO:0000256" key="10">
    <source>
        <dbReference type="ARBA" id="ARBA00048741"/>
    </source>
</evidence>
<dbReference type="CDD" id="cd00712">
    <property type="entry name" value="AsnB"/>
    <property type="match status" value="1"/>
</dbReference>
<dbReference type="PIRSF" id="PIRSF001589">
    <property type="entry name" value="Asn_synthetase_glu-h"/>
    <property type="match status" value="1"/>
</dbReference>
<feature type="domain" description="Glutamine amidotransferase type-2" evidence="11">
    <location>
        <begin position="2"/>
        <end position="182"/>
    </location>
</feature>
<keyword evidence="4" id="KW-0028">Amino-acid biosynthesis</keyword>
<protein>
    <recommendedName>
        <fullName evidence="2">asparagine synthase (glutamine-hydrolyzing)</fullName>
        <ecNumber evidence="2">6.3.5.4</ecNumber>
    </recommendedName>
    <alternativeName>
        <fullName evidence="9">Glutamine-dependent asparagine synthetase</fullName>
    </alternativeName>
</protein>
<reference evidence="12" key="1">
    <citation type="journal article" date="2020" name="Nature">
        <title>Giant virus diversity and host interactions through global metagenomics.</title>
        <authorList>
            <person name="Schulz F."/>
            <person name="Roux S."/>
            <person name="Paez-Espino D."/>
            <person name="Jungbluth S."/>
            <person name="Walsh D.A."/>
            <person name="Denef V.J."/>
            <person name="McMahon K.D."/>
            <person name="Konstantinidis K.T."/>
            <person name="Eloe-Fadrosh E.A."/>
            <person name="Kyrpides N.C."/>
            <person name="Woyke T."/>
        </authorList>
    </citation>
    <scope>NUCLEOTIDE SEQUENCE</scope>
    <source>
        <strain evidence="12">GVMAG-M-3300023184-53</strain>
    </source>
</reference>
<evidence type="ECO:0000256" key="6">
    <source>
        <dbReference type="ARBA" id="ARBA00022840"/>
    </source>
</evidence>
<dbReference type="EMBL" id="MN740136">
    <property type="protein sequence ID" value="QHT89153.1"/>
    <property type="molecule type" value="Genomic_DNA"/>
</dbReference>
<dbReference type="PANTHER" id="PTHR11772:SF23">
    <property type="entry name" value="ASPARAGINE SYNTHETASE [GLUTAMINE-HYDROLYZING]"/>
    <property type="match status" value="1"/>
</dbReference>
<organism evidence="12">
    <name type="scientific">viral metagenome</name>
    <dbReference type="NCBI Taxonomy" id="1070528"/>
    <lineage>
        <taxon>unclassified sequences</taxon>
        <taxon>metagenomes</taxon>
        <taxon>organismal metagenomes</taxon>
    </lineage>
</organism>